<evidence type="ECO:0000256" key="5">
    <source>
        <dbReference type="ARBA" id="ARBA00023136"/>
    </source>
</evidence>
<sequence>MAPQTEDGGGPLLPEVHHQERVVYDDRRSGGGSISGAIFNVSTGMVGAGIMSIPATFKVLGIVPSFVVILVIAFFVEVTVDFLLKYTHFGESHTYAGLMNESFGKFGSVGLQLSNLGALIIYLIIIGKFF</sequence>
<keyword evidence="5 6" id="KW-0472">Membrane</keyword>
<dbReference type="GO" id="GO:0015179">
    <property type="term" value="F:L-amino acid transmembrane transporter activity"/>
    <property type="evidence" value="ECO:0007669"/>
    <property type="project" value="TreeGrafter"/>
</dbReference>
<keyword evidence="3" id="KW-0813">Transport</keyword>
<evidence type="ECO:0000313" key="8">
    <source>
        <dbReference type="EMBL" id="GAA0160810.1"/>
    </source>
</evidence>
<evidence type="ECO:0000259" key="7">
    <source>
        <dbReference type="Pfam" id="PF01490"/>
    </source>
</evidence>
<dbReference type="PANTHER" id="PTHR22950">
    <property type="entry name" value="AMINO ACID TRANSPORTER"/>
    <property type="match status" value="1"/>
</dbReference>
<evidence type="ECO:0000313" key="9">
    <source>
        <dbReference type="Proteomes" id="UP001454036"/>
    </source>
</evidence>
<name>A0AAV3Q9Y4_LITER</name>
<evidence type="ECO:0000256" key="2">
    <source>
        <dbReference type="ARBA" id="ARBA00022692"/>
    </source>
</evidence>
<feature type="transmembrane region" description="Helical" evidence="6">
    <location>
        <begin position="63"/>
        <end position="84"/>
    </location>
</feature>
<dbReference type="Proteomes" id="UP001454036">
    <property type="component" value="Unassembled WGS sequence"/>
</dbReference>
<evidence type="ECO:0000256" key="1">
    <source>
        <dbReference type="ARBA" id="ARBA00004141"/>
    </source>
</evidence>
<proteinExistence type="predicted"/>
<evidence type="ECO:0000256" key="3">
    <source>
        <dbReference type="ARBA" id="ARBA00022970"/>
    </source>
</evidence>
<dbReference type="PANTHER" id="PTHR22950:SF289">
    <property type="entry name" value="AMINO ACID TRANSPORTER AVT6C-LIKE"/>
    <property type="match status" value="1"/>
</dbReference>
<dbReference type="EMBL" id="BAABME010003998">
    <property type="protein sequence ID" value="GAA0160810.1"/>
    <property type="molecule type" value="Genomic_DNA"/>
</dbReference>
<feature type="domain" description="Amino acid transporter transmembrane" evidence="7">
    <location>
        <begin position="32"/>
        <end position="128"/>
    </location>
</feature>
<comment type="caution">
    <text evidence="8">The sequence shown here is derived from an EMBL/GenBank/DDBJ whole genome shotgun (WGS) entry which is preliminary data.</text>
</comment>
<keyword evidence="2 6" id="KW-0812">Transmembrane</keyword>
<feature type="transmembrane region" description="Helical" evidence="6">
    <location>
        <begin position="105"/>
        <end position="125"/>
    </location>
</feature>
<dbReference type="GO" id="GO:0031090">
    <property type="term" value="C:organelle membrane"/>
    <property type="evidence" value="ECO:0007669"/>
    <property type="project" value="UniProtKB-ARBA"/>
</dbReference>
<feature type="transmembrane region" description="Helical" evidence="6">
    <location>
        <begin position="37"/>
        <end position="57"/>
    </location>
</feature>
<dbReference type="AlphaFoldDB" id="A0AAV3Q9Y4"/>
<reference evidence="8 9" key="1">
    <citation type="submission" date="2024-01" db="EMBL/GenBank/DDBJ databases">
        <title>The complete chloroplast genome sequence of Lithospermum erythrorhizon: insights into the phylogenetic relationship among Boraginaceae species and the maternal lineages of purple gromwells.</title>
        <authorList>
            <person name="Okada T."/>
            <person name="Watanabe K."/>
        </authorList>
    </citation>
    <scope>NUCLEOTIDE SEQUENCE [LARGE SCALE GENOMIC DNA]</scope>
</reference>
<keyword evidence="3" id="KW-0029">Amino-acid transport</keyword>
<protein>
    <submittedName>
        <fullName evidence="8">Amino acid transporter</fullName>
    </submittedName>
</protein>
<accession>A0AAV3Q9Y4</accession>
<evidence type="ECO:0000256" key="6">
    <source>
        <dbReference type="SAM" id="Phobius"/>
    </source>
</evidence>
<keyword evidence="9" id="KW-1185">Reference proteome</keyword>
<organism evidence="8 9">
    <name type="scientific">Lithospermum erythrorhizon</name>
    <name type="common">Purple gromwell</name>
    <name type="synonym">Lithospermum officinale var. erythrorhizon</name>
    <dbReference type="NCBI Taxonomy" id="34254"/>
    <lineage>
        <taxon>Eukaryota</taxon>
        <taxon>Viridiplantae</taxon>
        <taxon>Streptophyta</taxon>
        <taxon>Embryophyta</taxon>
        <taxon>Tracheophyta</taxon>
        <taxon>Spermatophyta</taxon>
        <taxon>Magnoliopsida</taxon>
        <taxon>eudicotyledons</taxon>
        <taxon>Gunneridae</taxon>
        <taxon>Pentapetalae</taxon>
        <taxon>asterids</taxon>
        <taxon>lamiids</taxon>
        <taxon>Boraginales</taxon>
        <taxon>Boraginaceae</taxon>
        <taxon>Boraginoideae</taxon>
        <taxon>Lithospermeae</taxon>
        <taxon>Lithospermum</taxon>
    </lineage>
</organism>
<dbReference type="Pfam" id="PF01490">
    <property type="entry name" value="Aa_trans"/>
    <property type="match status" value="1"/>
</dbReference>
<evidence type="ECO:0000256" key="4">
    <source>
        <dbReference type="ARBA" id="ARBA00022989"/>
    </source>
</evidence>
<dbReference type="InterPro" id="IPR013057">
    <property type="entry name" value="AA_transpt_TM"/>
</dbReference>
<comment type="subcellular location">
    <subcellularLocation>
        <location evidence="1">Membrane</location>
        <topology evidence="1">Multi-pass membrane protein</topology>
    </subcellularLocation>
</comment>
<keyword evidence="4 6" id="KW-1133">Transmembrane helix</keyword>
<gene>
    <name evidence="8" type="ORF">LIER_17278</name>
</gene>